<reference evidence="1 2" key="1">
    <citation type="submission" date="2022-03" db="EMBL/GenBank/DDBJ databases">
        <title>Genome data of Colletotrichum spp.</title>
        <authorList>
            <person name="Utami Y.D."/>
            <person name="Hiruma K."/>
        </authorList>
    </citation>
    <scope>NUCLEOTIDE SEQUENCE [LARGE SCALE GENOMIC DNA]</scope>
    <source>
        <strain evidence="1 2">MAFF 239500</strain>
    </source>
</reference>
<comment type="caution">
    <text evidence="1">The sequence shown here is derived from an EMBL/GenBank/DDBJ whole genome shotgun (WGS) entry which is preliminary data.</text>
</comment>
<name>A0AA37P6A4_9PEZI</name>
<evidence type="ECO:0000313" key="1">
    <source>
        <dbReference type="EMBL" id="GKT45921.1"/>
    </source>
</evidence>
<dbReference type="Proteomes" id="UP001055115">
    <property type="component" value="Unassembled WGS sequence"/>
</dbReference>
<keyword evidence="2" id="KW-1185">Reference proteome</keyword>
<proteinExistence type="predicted"/>
<gene>
    <name evidence="1" type="ORF">ColSpa_06102</name>
</gene>
<evidence type="ECO:0000313" key="2">
    <source>
        <dbReference type="Proteomes" id="UP001055115"/>
    </source>
</evidence>
<dbReference type="EMBL" id="BQXU01000014">
    <property type="protein sequence ID" value="GKT45921.1"/>
    <property type="molecule type" value="Genomic_DNA"/>
</dbReference>
<dbReference type="GeneID" id="73326904"/>
<accession>A0AA37P6A4</accession>
<protein>
    <submittedName>
        <fullName evidence="1">Uncharacterized protein</fullName>
    </submittedName>
</protein>
<organism evidence="1 2">
    <name type="scientific">Colletotrichum spaethianum</name>
    <dbReference type="NCBI Taxonomy" id="700344"/>
    <lineage>
        <taxon>Eukaryota</taxon>
        <taxon>Fungi</taxon>
        <taxon>Dikarya</taxon>
        <taxon>Ascomycota</taxon>
        <taxon>Pezizomycotina</taxon>
        <taxon>Sordariomycetes</taxon>
        <taxon>Hypocreomycetidae</taxon>
        <taxon>Glomerellales</taxon>
        <taxon>Glomerellaceae</taxon>
        <taxon>Colletotrichum</taxon>
        <taxon>Colletotrichum spaethianum species complex</taxon>
    </lineage>
</organism>
<dbReference type="RefSeq" id="XP_049128271.1">
    <property type="nucleotide sequence ID" value="XM_049272314.1"/>
</dbReference>
<dbReference type="AlphaFoldDB" id="A0AA37P6A4"/>
<sequence>MVTATPDDYCSACHDFDPRGRSTDTFGIHVVALENQTPAELQRRRDDCYRCAVLLVAAYKLVFDWDKMTIWFEDHQNPSLSLIGKDACSFELYTTEADSTVKHLHPLLKVPATPRSEATMDFMARQMKDCQDNINHESMPKEAHRTH</sequence>